<keyword evidence="3" id="KW-1185">Reference proteome</keyword>
<proteinExistence type="predicted"/>
<evidence type="ECO:0000313" key="3">
    <source>
        <dbReference type="Proteomes" id="UP001465976"/>
    </source>
</evidence>
<feature type="transmembrane region" description="Helical" evidence="1">
    <location>
        <begin position="121"/>
        <end position="141"/>
    </location>
</feature>
<name>A0ABR3F1J3_9AGAR</name>
<evidence type="ECO:0000313" key="2">
    <source>
        <dbReference type="EMBL" id="KAL0569067.1"/>
    </source>
</evidence>
<organism evidence="2 3">
    <name type="scientific">Marasmius crinis-equi</name>
    <dbReference type="NCBI Taxonomy" id="585013"/>
    <lineage>
        <taxon>Eukaryota</taxon>
        <taxon>Fungi</taxon>
        <taxon>Dikarya</taxon>
        <taxon>Basidiomycota</taxon>
        <taxon>Agaricomycotina</taxon>
        <taxon>Agaricomycetes</taxon>
        <taxon>Agaricomycetidae</taxon>
        <taxon>Agaricales</taxon>
        <taxon>Marasmiineae</taxon>
        <taxon>Marasmiaceae</taxon>
        <taxon>Marasmius</taxon>
    </lineage>
</organism>
<comment type="caution">
    <text evidence="2">The sequence shown here is derived from an EMBL/GenBank/DDBJ whole genome shotgun (WGS) entry which is preliminary data.</text>
</comment>
<feature type="transmembrane region" description="Helical" evidence="1">
    <location>
        <begin position="20"/>
        <end position="41"/>
    </location>
</feature>
<protein>
    <submittedName>
        <fullName evidence="2">Uncharacterized protein</fullName>
    </submittedName>
</protein>
<keyword evidence="1" id="KW-0472">Membrane</keyword>
<accession>A0ABR3F1J3</accession>
<feature type="transmembrane region" description="Helical" evidence="1">
    <location>
        <begin position="254"/>
        <end position="279"/>
    </location>
</feature>
<evidence type="ECO:0000256" key="1">
    <source>
        <dbReference type="SAM" id="Phobius"/>
    </source>
</evidence>
<gene>
    <name evidence="2" type="ORF">V5O48_012911</name>
</gene>
<feature type="transmembrane region" description="Helical" evidence="1">
    <location>
        <begin position="172"/>
        <end position="193"/>
    </location>
</feature>
<reference evidence="2 3" key="1">
    <citation type="submission" date="2024-02" db="EMBL/GenBank/DDBJ databases">
        <title>A draft genome for the cacao thread blight pathogen Marasmius crinis-equi.</title>
        <authorList>
            <person name="Cohen S.P."/>
            <person name="Baruah I.K."/>
            <person name="Amoako-Attah I."/>
            <person name="Bukari Y."/>
            <person name="Meinhardt L.W."/>
            <person name="Bailey B.A."/>
        </authorList>
    </citation>
    <scope>NUCLEOTIDE SEQUENCE [LARGE SCALE GENOMIC DNA]</scope>
    <source>
        <strain evidence="2 3">GH-76</strain>
    </source>
</reference>
<keyword evidence="1" id="KW-0812">Transmembrane</keyword>
<dbReference type="EMBL" id="JBAHYK010001200">
    <property type="protein sequence ID" value="KAL0569067.1"/>
    <property type="molecule type" value="Genomic_DNA"/>
</dbReference>
<feature type="transmembrane region" description="Helical" evidence="1">
    <location>
        <begin position="53"/>
        <end position="70"/>
    </location>
</feature>
<keyword evidence="1" id="KW-1133">Transmembrane helix</keyword>
<feature type="transmembrane region" description="Helical" evidence="1">
    <location>
        <begin position="82"/>
        <end position="109"/>
    </location>
</feature>
<dbReference type="Proteomes" id="UP001465976">
    <property type="component" value="Unassembled WGS sequence"/>
</dbReference>
<sequence>MPVYLIAHMVRESVFIPFTYLSISLCAATLFIIALLAIHPVSRPMVDRVSFRMLIYAVFLMLVYSVTAIWPLRIANYHTCPIVGAVLLFAVHGSSFLSFCIGLNLQLVMIHGVDGKKVEKLYVGGSLVLATALGIVCFASKQWTYNPELTICWIHDPDPVKQLLWEIGMQHFWNFLTMAGELVTFTSIVMYMMRLKVSRFFSLMYIESGPIPVHSQVFDSGLRRTRFSQHDNHANLSASRQYPKPRGPKQYRDFILRIALYPLLSLVTLGIITIGNTYLAARGIKNRVSTRWSLSWTRGSREPSDHSIDTIG</sequence>